<proteinExistence type="predicted"/>
<name>A0A7W7YB91_9BACT</name>
<dbReference type="Proteomes" id="UP000590740">
    <property type="component" value="Unassembled WGS sequence"/>
</dbReference>
<reference evidence="1 2" key="1">
    <citation type="submission" date="2020-08" db="EMBL/GenBank/DDBJ databases">
        <title>Genomic Encyclopedia of Type Strains, Phase IV (KMG-IV): sequencing the most valuable type-strain genomes for metagenomic binning, comparative biology and taxonomic classification.</title>
        <authorList>
            <person name="Goeker M."/>
        </authorList>
    </citation>
    <scope>NUCLEOTIDE SEQUENCE [LARGE SCALE GENOMIC DNA]</scope>
    <source>
        <strain evidence="1 2">DSM 12252</strain>
    </source>
</reference>
<keyword evidence="2" id="KW-1185">Reference proteome</keyword>
<evidence type="ECO:0000313" key="2">
    <source>
        <dbReference type="Proteomes" id="UP000590740"/>
    </source>
</evidence>
<comment type="caution">
    <text evidence="1">The sequence shown here is derived from an EMBL/GenBank/DDBJ whole genome shotgun (WGS) entry which is preliminary data.</text>
</comment>
<organism evidence="1 2">
    <name type="scientific">Prosthecobacter vanneervenii</name>
    <dbReference type="NCBI Taxonomy" id="48466"/>
    <lineage>
        <taxon>Bacteria</taxon>
        <taxon>Pseudomonadati</taxon>
        <taxon>Verrucomicrobiota</taxon>
        <taxon>Verrucomicrobiia</taxon>
        <taxon>Verrucomicrobiales</taxon>
        <taxon>Verrucomicrobiaceae</taxon>
        <taxon>Prosthecobacter</taxon>
    </lineage>
</organism>
<evidence type="ECO:0000313" key="1">
    <source>
        <dbReference type="EMBL" id="MBB5033022.1"/>
    </source>
</evidence>
<dbReference type="AlphaFoldDB" id="A0A7W7YB91"/>
<dbReference type="RefSeq" id="WP_184339944.1">
    <property type="nucleotide sequence ID" value="NZ_JACHIG010000005.1"/>
</dbReference>
<accession>A0A7W7YB91</accession>
<evidence type="ECO:0008006" key="3">
    <source>
        <dbReference type="Google" id="ProtNLM"/>
    </source>
</evidence>
<protein>
    <recommendedName>
        <fullName evidence="3">Carboxypeptidase regulatory-like domain-containing protein</fullName>
    </recommendedName>
</protein>
<gene>
    <name evidence="1" type="ORF">HNQ65_002605</name>
</gene>
<dbReference type="Gene3D" id="2.60.40.1120">
    <property type="entry name" value="Carboxypeptidase-like, regulatory domain"/>
    <property type="match status" value="1"/>
</dbReference>
<sequence length="151" mass="16336">MKLLRCAFWTLLVFGIAFALLVPGYIGCGSAWVTVSVRAIDAVTKQPIAAATVTLISERRARAPEMLVSPPTVLTALTDSDGQATVKDRFGAGFDNTGTSISVGTSTVRCEAPGYLPAEARIASKGRLRFIDFLIYKQRRIVDLTLLLTRM</sequence>
<dbReference type="EMBL" id="JACHIG010000005">
    <property type="protein sequence ID" value="MBB5033022.1"/>
    <property type="molecule type" value="Genomic_DNA"/>
</dbReference>